<dbReference type="STRING" id="553510.B1H19_31140"/>
<dbReference type="SUPFAM" id="SSF56784">
    <property type="entry name" value="HAD-like"/>
    <property type="match status" value="1"/>
</dbReference>
<dbReference type="InterPro" id="IPR050155">
    <property type="entry name" value="HAD-like_hydrolase_sf"/>
</dbReference>
<dbReference type="OrthoDB" id="9782449at2"/>
<dbReference type="InterPro" id="IPR036412">
    <property type="entry name" value="HAD-like_sf"/>
</dbReference>
<dbReference type="InterPro" id="IPR023214">
    <property type="entry name" value="HAD_sf"/>
</dbReference>
<dbReference type="KEGG" id="sgv:B1H19_31140"/>
<name>A0A1V0TYT0_9ACTN</name>
<dbReference type="Proteomes" id="UP000192726">
    <property type="component" value="Chromosome"/>
</dbReference>
<dbReference type="PANTHER" id="PTHR43434:SF1">
    <property type="entry name" value="PHOSPHOGLYCOLATE PHOSPHATASE"/>
    <property type="match status" value="1"/>
</dbReference>
<proteinExistence type="predicted"/>
<dbReference type="GO" id="GO:0006281">
    <property type="term" value="P:DNA repair"/>
    <property type="evidence" value="ECO:0007669"/>
    <property type="project" value="TreeGrafter"/>
</dbReference>
<gene>
    <name evidence="1" type="ORF">B1H19_31140</name>
</gene>
<reference evidence="1 2" key="1">
    <citation type="submission" date="2017-04" db="EMBL/GenBank/DDBJ databases">
        <title>Complete Genome Sequence of Streptomyces gilvosporeus F607, a Capable Producer of Natamycin.</title>
        <authorList>
            <person name="Zong G."/>
            <person name="Zhong C."/>
            <person name="Fu J."/>
            <person name="Qin R."/>
            <person name="Cao G."/>
        </authorList>
    </citation>
    <scope>NUCLEOTIDE SEQUENCE [LARGE SCALE GENOMIC DNA]</scope>
    <source>
        <strain evidence="1 2">F607</strain>
    </source>
</reference>
<organism evidence="1 2">
    <name type="scientific">Streptomyces gilvosporeus</name>
    <dbReference type="NCBI Taxonomy" id="553510"/>
    <lineage>
        <taxon>Bacteria</taxon>
        <taxon>Bacillati</taxon>
        <taxon>Actinomycetota</taxon>
        <taxon>Actinomycetes</taxon>
        <taxon>Kitasatosporales</taxon>
        <taxon>Streptomycetaceae</taxon>
        <taxon>Streptomyces</taxon>
    </lineage>
</organism>
<keyword evidence="2" id="KW-1185">Reference proteome</keyword>
<dbReference type="EMBL" id="CP020569">
    <property type="protein sequence ID" value="ARF58047.1"/>
    <property type="molecule type" value="Genomic_DNA"/>
</dbReference>
<accession>A0A1V0TYT0</accession>
<dbReference type="GO" id="GO:0005829">
    <property type="term" value="C:cytosol"/>
    <property type="evidence" value="ECO:0007669"/>
    <property type="project" value="TreeGrafter"/>
</dbReference>
<dbReference type="Gene3D" id="1.10.150.240">
    <property type="entry name" value="Putative phosphatase, domain 2"/>
    <property type="match status" value="1"/>
</dbReference>
<dbReference type="GO" id="GO:0008967">
    <property type="term" value="F:phosphoglycolate phosphatase activity"/>
    <property type="evidence" value="ECO:0007669"/>
    <property type="project" value="TreeGrafter"/>
</dbReference>
<sequence>MSWRNPTDVATPRAHQTQETPHTYRHVIFDFDGVLCDNAALAVEAYHLLRDREFHELPSLTRRADLGDVCAGPSREWLHDQLEPARAARFWTKHEQNLGVFARRMRLFEGISDALLALPPGRAAVVTGGRAERIREVLHREMGAVPLCLAAIVGGETPGTKTDKIREICADWGHGGEDTAFVGDTESDMLSAHAVPVDAVAVGYGYQIREQVMRSQPNVYLGTPAELARFLSDRVRACPDASPGLLTGGLQGSPLSPEKAT</sequence>
<dbReference type="Gene3D" id="3.40.50.1000">
    <property type="entry name" value="HAD superfamily/HAD-like"/>
    <property type="match status" value="1"/>
</dbReference>
<dbReference type="Pfam" id="PF00702">
    <property type="entry name" value="Hydrolase"/>
    <property type="match status" value="1"/>
</dbReference>
<protein>
    <recommendedName>
        <fullName evidence="3">Haloacid dehalogenase</fullName>
    </recommendedName>
</protein>
<evidence type="ECO:0000313" key="2">
    <source>
        <dbReference type="Proteomes" id="UP000192726"/>
    </source>
</evidence>
<dbReference type="InterPro" id="IPR023198">
    <property type="entry name" value="PGP-like_dom2"/>
</dbReference>
<dbReference type="RefSeq" id="WP_083108027.1">
    <property type="nucleotide sequence ID" value="NZ_CP020569.1"/>
</dbReference>
<dbReference type="PANTHER" id="PTHR43434">
    <property type="entry name" value="PHOSPHOGLYCOLATE PHOSPHATASE"/>
    <property type="match status" value="1"/>
</dbReference>
<dbReference type="AlphaFoldDB" id="A0A1V0TYT0"/>
<evidence type="ECO:0008006" key="3">
    <source>
        <dbReference type="Google" id="ProtNLM"/>
    </source>
</evidence>
<evidence type="ECO:0000313" key="1">
    <source>
        <dbReference type="EMBL" id="ARF58047.1"/>
    </source>
</evidence>